<dbReference type="PIRSF" id="PIRSF015380">
    <property type="entry name" value="Site-sp_rcmb"/>
    <property type="match status" value="1"/>
</dbReference>
<dbReference type="EMBL" id="JBEWCH010000007">
    <property type="protein sequence ID" value="MET1475315.1"/>
    <property type="molecule type" value="Genomic_DNA"/>
</dbReference>
<keyword evidence="1" id="KW-0812">Transmembrane</keyword>
<keyword evidence="3" id="KW-1185">Reference proteome</keyword>
<dbReference type="Pfam" id="PF10136">
    <property type="entry name" value="SpecificRecomb"/>
    <property type="match status" value="1"/>
</dbReference>
<organism evidence="2 3">
    <name type="scientific">Burkholderia sola</name>
    <dbReference type="NCBI Taxonomy" id="2843302"/>
    <lineage>
        <taxon>Bacteria</taxon>
        <taxon>Pseudomonadati</taxon>
        <taxon>Pseudomonadota</taxon>
        <taxon>Betaproteobacteria</taxon>
        <taxon>Burkholderiales</taxon>
        <taxon>Burkholderiaceae</taxon>
        <taxon>Burkholderia</taxon>
        <taxon>Burkholderia cepacia complex</taxon>
    </lineage>
</organism>
<evidence type="ECO:0000256" key="1">
    <source>
        <dbReference type="SAM" id="Phobius"/>
    </source>
</evidence>
<protein>
    <submittedName>
        <fullName evidence="2">Site-specific recombinase</fullName>
    </submittedName>
</protein>
<sequence length="709" mass="77350">MFRSLTTLIKKWRASRNAGHQLDALLANADADASYAERSEWLIELAHWLRRNGTVQEAPAERDADTRAYPAHARLRYLFHVLDRNPAWKAHAARILRGILRECDGISLLCDAGMPVHSGFFGALFERIDSSLIPPAPNRRELSALFTLMFPTPEDAKWIDALPDDLLARIAELISFDVTDEERHEPGSFSRDLLAALHNLTCQISSTGLSQTVRSRLSDDDARKPLERQPLESQPFYRLTRAMLAVETAHAAVEDGGDPSKLLHEVNYLRVLLDECRIAVDDVFAHLYRNGVSVDIVFQVERMRMRILRAEMLLNAWMARDDLRGMAHLTAELVDANQSSQSVAHLVRSNFSLFARKLVETNADTGEHYISRGRAEYLKMLRMAAGGGLVTVATVCVKFAITGAHLQSMLEGLLAGVNYAASFMLMHFLHFTLATKQPAMTAPTLARELDDTGHDEGVKAFVGSVIALIRTQAAAISGNVLVVLPVCLLVQLFASNVLHANLISPEKAHATLHSFSLLGPTPFYAALTGVLLWASSLLAGWADNWFVLHRVGDAITYNRRLRLTLGAAGAAKLAHFCRSNVAGVVANVGLGLMLGLVPAIVTVFMFPFEVRHVTLSAGSIGVALGVLGKGALGTPELWWAGAGVLSMAILNVLVSFALAFTMAVRSRSLRPTKVRALVAAIVRTVLSNPLALFWPAAHPAARAGQPGAH</sequence>
<gene>
    <name evidence="2" type="ORF">ABXL37_13730</name>
</gene>
<dbReference type="RefSeq" id="WP_209925769.1">
    <property type="nucleotide sequence ID" value="NZ_JBEWCH010000007.1"/>
</dbReference>
<name>A0ABV2C882_9BURK</name>
<proteinExistence type="predicted"/>
<evidence type="ECO:0000313" key="3">
    <source>
        <dbReference type="Proteomes" id="UP001548587"/>
    </source>
</evidence>
<feature type="transmembrane region" description="Helical" evidence="1">
    <location>
        <begin position="480"/>
        <end position="503"/>
    </location>
</feature>
<dbReference type="Proteomes" id="UP001548587">
    <property type="component" value="Unassembled WGS sequence"/>
</dbReference>
<dbReference type="InterPro" id="IPR011385">
    <property type="entry name" value="Site-sp_rcmbase"/>
</dbReference>
<feature type="transmembrane region" description="Helical" evidence="1">
    <location>
        <begin position="523"/>
        <end position="542"/>
    </location>
</feature>
<accession>A0ABV2C882</accession>
<evidence type="ECO:0000313" key="2">
    <source>
        <dbReference type="EMBL" id="MET1475315.1"/>
    </source>
</evidence>
<reference evidence="2 3" key="1">
    <citation type="submission" date="2024-06" db="EMBL/GenBank/DDBJ databases">
        <title>Burkholderia sola in Mexico.</title>
        <authorList>
            <person name="Estrada P."/>
        </authorList>
    </citation>
    <scope>NUCLEOTIDE SEQUENCE [LARGE SCALE GENOMIC DNA]</scope>
    <source>
        <strain evidence="2 3">CpTa8-5</strain>
    </source>
</reference>
<comment type="caution">
    <text evidence="2">The sequence shown here is derived from an EMBL/GenBank/DDBJ whole genome shotgun (WGS) entry which is preliminary data.</text>
</comment>
<feature type="transmembrane region" description="Helical" evidence="1">
    <location>
        <begin position="413"/>
        <end position="433"/>
    </location>
</feature>
<feature type="transmembrane region" description="Helical" evidence="1">
    <location>
        <begin position="638"/>
        <end position="664"/>
    </location>
</feature>
<feature type="transmembrane region" description="Helical" evidence="1">
    <location>
        <begin position="588"/>
        <end position="606"/>
    </location>
</feature>
<keyword evidence="1" id="KW-1133">Transmembrane helix</keyword>
<keyword evidence="1" id="KW-0472">Membrane</keyword>
<feature type="transmembrane region" description="Helical" evidence="1">
    <location>
        <begin position="380"/>
        <end position="401"/>
    </location>
</feature>